<reference evidence="2" key="1">
    <citation type="submission" date="2022-10" db="EMBL/GenBank/DDBJ databases">
        <title>Determination and structural analysis of whole genome sequence of Sarocladium strictum F4-1.</title>
        <authorList>
            <person name="Hu L."/>
            <person name="Jiang Y."/>
        </authorList>
    </citation>
    <scope>NUCLEOTIDE SEQUENCE</scope>
    <source>
        <strain evidence="2">F4-1</strain>
    </source>
</reference>
<dbReference type="AlphaFoldDB" id="A0AA39GKC4"/>
<dbReference type="Proteomes" id="UP001175261">
    <property type="component" value="Unassembled WGS sequence"/>
</dbReference>
<evidence type="ECO:0000313" key="3">
    <source>
        <dbReference type="Proteomes" id="UP001175261"/>
    </source>
</evidence>
<evidence type="ECO:0000313" key="2">
    <source>
        <dbReference type="EMBL" id="KAK0387612.1"/>
    </source>
</evidence>
<dbReference type="InterPro" id="IPR045518">
    <property type="entry name" value="2EXR"/>
</dbReference>
<dbReference type="Pfam" id="PF20150">
    <property type="entry name" value="2EXR"/>
    <property type="match status" value="1"/>
</dbReference>
<name>A0AA39GKC4_SARSR</name>
<organism evidence="2 3">
    <name type="scientific">Sarocladium strictum</name>
    <name type="common">Black bundle disease fungus</name>
    <name type="synonym">Acremonium strictum</name>
    <dbReference type="NCBI Taxonomy" id="5046"/>
    <lineage>
        <taxon>Eukaryota</taxon>
        <taxon>Fungi</taxon>
        <taxon>Dikarya</taxon>
        <taxon>Ascomycota</taxon>
        <taxon>Pezizomycotina</taxon>
        <taxon>Sordariomycetes</taxon>
        <taxon>Hypocreomycetidae</taxon>
        <taxon>Hypocreales</taxon>
        <taxon>Sarocladiaceae</taxon>
        <taxon>Sarocladium</taxon>
    </lineage>
</organism>
<feature type="domain" description="2EXR" evidence="1">
    <location>
        <begin position="6"/>
        <end position="129"/>
    </location>
</feature>
<comment type="caution">
    <text evidence="2">The sequence shown here is derived from an EMBL/GenBank/DDBJ whole genome shotgun (WGS) entry which is preliminary data.</text>
</comment>
<accession>A0AA39GKC4</accession>
<proteinExistence type="predicted"/>
<dbReference type="EMBL" id="JAPDFR010000003">
    <property type="protein sequence ID" value="KAK0387612.1"/>
    <property type="molecule type" value="Genomic_DNA"/>
</dbReference>
<protein>
    <recommendedName>
        <fullName evidence="1">2EXR domain-containing protein</fullName>
    </recommendedName>
</protein>
<sequence length="368" mass="41364">MQDAEFYRFAELPAELRLLVWTLVPFPERVIGLVPYLKDAHGKPKDQRRPSGQNGRAPHFVQTMQPSHLGIFPPMHVNREARSVWLSRLARLDQEDHVIPRERREGDRLTAGPVTVRFQSPFINYETDIVAVFGAWQPPGLRDNLPHHLAGDPAPTDPFAGLDRSKIRRVGLSELPYGLESAIRALDIKRLPALEEFSVLTLGPDPFRQAGRGQGASNDSASPELEMAVGDLQRVSCDIHDLDVSTARSHPFFDAERLRHPAGLSPDIRPLSKYTVYIKALLWHALSANWTLELDSPELTELRWEFLEYVFDGPQGVECPLPEDLCASVGHGCDEMLRWQPGFDVSYKLVCARSWSATAKQARIVSSD</sequence>
<keyword evidence="3" id="KW-1185">Reference proteome</keyword>
<evidence type="ECO:0000259" key="1">
    <source>
        <dbReference type="Pfam" id="PF20150"/>
    </source>
</evidence>
<gene>
    <name evidence="2" type="ORF">NLU13_3858</name>
</gene>